<dbReference type="OrthoDB" id="8101398at2"/>
<sequence length="63" mass="6945">MHSRSRADHGLRGFFFRAIPGKVLSGFPSGIAGKQSDRAVPRFREKLNRSRTFNKAGSKAGAR</sequence>
<proteinExistence type="predicted"/>
<name>A0A5B0VV19_RHITR</name>
<organism evidence="1 2">
    <name type="scientific">Rhizobium tropici</name>
    <dbReference type="NCBI Taxonomy" id="398"/>
    <lineage>
        <taxon>Bacteria</taxon>
        <taxon>Pseudomonadati</taxon>
        <taxon>Pseudomonadota</taxon>
        <taxon>Alphaproteobacteria</taxon>
        <taxon>Hyphomicrobiales</taxon>
        <taxon>Rhizobiaceae</taxon>
        <taxon>Rhizobium/Agrobacterium group</taxon>
        <taxon>Rhizobium</taxon>
    </lineage>
</organism>
<dbReference type="EMBL" id="VNIP01000011">
    <property type="protein sequence ID" value="KAA1177995.1"/>
    <property type="molecule type" value="Genomic_DNA"/>
</dbReference>
<protein>
    <submittedName>
        <fullName evidence="1">Uncharacterized protein</fullName>
    </submittedName>
</protein>
<comment type="caution">
    <text evidence="1">The sequence shown here is derived from an EMBL/GenBank/DDBJ whole genome shotgun (WGS) entry which is preliminary data.</text>
</comment>
<gene>
    <name evidence="1" type="ORF">FP026_22600</name>
</gene>
<evidence type="ECO:0000313" key="1">
    <source>
        <dbReference type="EMBL" id="KAA1177995.1"/>
    </source>
</evidence>
<dbReference type="AlphaFoldDB" id="A0A5B0VV19"/>
<evidence type="ECO:0000313" key="2">
    <source>
        <dbReference type="Proteomes" id="UP000323608"/>
    </source>
</evidence>
<dbReference type="Proteomes" id="UP000323608">
    <property type="component" value="Unassembled WGS sequence"/>
</dbReference>
<accession>A0A5B0VV19</accession>
<reference evidence="1 2" key="1">
    <citation type="submission" date="2019-07" db="EMBL/GenBank/DDBJ databases">
        <title>The Draft Genome Sequence of Rhizobium tropici SARCC-755 Associated with Superior Nodulation on Pigeonpea (Cajanus cajan (L.) Millsp.).</title>
        <authorList>
            <person name="Bopape F.L."/>
            <person name="Hassen A.I."/>
            <person name="Swanevelder Z.H."/>
            <person name="Gwata E.T."/>
        </authorList>
    </citation>
    <scope>NUCLEOTIDE SEQUENCE [LARGE SCALE GENOMIC DNA]</scope>
    <source>
        <strain evidence="1 2">SARCC-755</strain>
    </source>
</reference>